<comment type="caution">
    <text evidence="3">The sequence shown here is derived from an EMBL/GenBank/DDBJ whole genome shotgun (WGS) entry which is preliminary data.</text>
</comment>
<sequence>MTVCANCSRELQPQWKYCIFCGTSTAVIRAEDIPADEPPATPSAIRPSTTTMPQRVNVLAVLALILGCLASPLAALFGHLALSQISHSGERGTAIAWVAVVLGYLSLAALLVFVIAVIVVNR</sequence>
<keyword evidence="4" id="KW-1185">Reference proteome</keyword>
<feature type="transmembrane region" description="Helical" evidence="1">
    <location>
        <begin position="56"/>
        <end position="82"/>
    </location>
</feature>
<reference evidence="4" key="1">
    <citation type="journal article" date="2019" name="Int. J. Syst. Evol. Microbiol.">
        <title>The Global Catalogue of Microorganisms (GCM) 10K type strain sequencing project: providing services to taxonomists for standard genome sequencing and annotation.</title>
        <authorList>
            <consortium name="The Broad Institute Genomics Platform"/>
            <consortium name="The Broad Institute Genome Sequencing Center for Infectious Disease"/>
            <person name="Wu L."/>
            <person name="Ma J."/>
        </authorList>
    </citation>
    <scope>NUCLEOTIDE SEQUENCE [LARGE SCALE GENOMIC DNA]</scope>
    <source>
        <strain evidence="4">CGMCC 4.6997</strain>
    </source>
</reference>
<keyword evidence="1" id="KW-1133">Transmembrane helix</keyword>
<evidence type="ECO:0000313" key="4">
    <source>
        <dbReference type="Proteomes" id="UP001596039"/>
    </source>
</evidence>
<feature type="domain" description="DUF4190" evidence="2">
    <location>
        <begin position="58"/>
        <end position="112"/>
    </location>
</feature>
<name>A0ABW0NR30_9MICO</name>
<proteinExistence type="predicted"/>
<dbReference type="InterPro" id="IPR025241">
    <property type="entry name" value="DUF4190"/>
</dbReference>
<feature type="transmembrane region" description="Helical" evidence="1">
    <location>
        <begin position="94"/>
        <end position="120"/>
    </location>
</feature>
<organism evidence="3 4">
    <name type="scientific">Lysinimonas soli</name>
    <dbReference type="NCBI Taxonomy" id="1074233"/>
    <lineage>
        <taxon>Bacteria</taxon>
        <taxon>Bacillati</taxon>
        <taxon>Actinomycetota</taxon>
        <taxon>Actinomycetes</taxon>
        <taxon>Micrococcales</taxon>
        <taxon>Microbacteriaceae</taxon>
        <taxon>Lysinimonas</taxon>
    </lineage>
</organism>
<dbReference type="Pfam" id="PF13828">
    <property type="entry name" value="DUF4190"/>
    <property type="match status" value="1"/>
</dbReference>
<dbReference type="EMBL" id="JBHSMG010000002">
    <property type="protein sequence ID" value="MFC5502844.1"/>
    <property type="molecule type" value="Genomic_DNA"/>
</dbReference>
<dbReference type="RefSeq" id="WP_386740544.1">
    <property type="nucleotide sequence ID" value="NZ_JBHSMG010000002.1"/>
</dbReference>
<evidence type="ECO:0000313" key="3">
    <source>
        <dbReference type="EMBL" id="MFC5502844.1"/>
    </source>
</evidence>
<dbReference type="Proteomes" id="UP001596039">
    <property type="component" value="Unassembled WGS sequence"/>
</dbReference>
<protein>
    <submittedName>
        <fullName evidence="3">DUF4190 domain-containing protein</fullName>
    </submittedName>
</protein>
<keyword evidence="1" id="KW-0472">Membrane</keyword>
<accession>A0ABW0NR30</accession>
<evidence type="ECO:0000256" key="1">
    <source>
        <dbReference type="SAM" id="Phobius"/>
    </source>
</evidence>
<gene>
    <name evidence="3" type="ORF">ACFPJ4_11390</name>
</gene>
<keyword evidence="1" id="KW-0812">Transmembrane</keyword>
<evidence type="ECO:0000259" key="2">
    <source>
        <dbReference type="Pfam" id="PF13828"/>
    </source>
</evidence>